<gene>
    <name evidence="8" type="ORF">Tsumi_10940</name>
</gene>
<evidence type="ECO:0000256" key="1">
    <source>
        <dbReference type="ARBA" id="ARBA00004141"/>
    </source>
</evidence>
<dbReference type="Pfam" id="PF01027">
    <property type="entry name" value="Bax1-I"/>
    <property type="match status" value="1"/>
</dbReference>
<keyword evidence="3 6" id="KW-0812">Transmembrane</keyword>
<keyword evidence="4 6" id="KW-1133">Transmembrane helix</keyword>
<dbReference type="Proteomes" id="UP001628220">
    <property type="component" value="Unassembled WGS sequence"/>
</dbReference>
<feature type="transmembrane region" description="Helical" evidence="6">
    <location>
        <begin position="104"/>
        <end position="125"/>
    </location>
</feature>
<name>A0ABQ0E2R5_9PORP</name>
<feature type="transmembrane region" description="Helical" evidence="6">
    <location>
        <begin position="227"/>
        <end position="247"/>
    </location>
</feature>
<evidence type="ECO:0000256" key="5">
    <source>
        <dbReference type="ARBA" id="ARBA00023136"/>
    </source>
</evidence>
<evidence type="ECO:0000313" key="8">
    <source>
        <dbReference type="EMBL" id="GAB1251988.1"/>
    </source>
</evidence>
<feature type="region of interest" description="Disordered" evidence="7">
    <location>
        <begin position="1"/>
        <end position="20"/>
    </location>
</feature>
<feature type="transmembrane region" description="Helical" evidence="6">
    <location>
        <begin position="131"/>
        <end position="152"/>
    </location>
</feature>
<feature type="transmembrane region" description="Helical" evidence="6">
    <location>
        <begin position="46"/>
        <end position="65"/>
    </location>
</feature>
<proteinExistence type="inferred from homology"/>
<dbReference type="PANTHER" id="PTHR23291:SF50">
    <property type="entry name" value="PROTEIN LIFEGUARD 4"/>
    <property type="match status" value="1"/>
</dbReference>
<dbReference type="EMBL" id="BAAFSF010000004">
    <property type="protein sequence ID" value="GAB1251988.1"/>
    <property type="molecule type" value="Genomic_DNA"/>
</dbReference>
<comment type="caution">
    <text evidence="8">The sequence shown here is derived from an EMBL/GenBank/DDBJ whole genome shotgun (WGS) entry which is preliminary data.</text>
</comment>
<dbReference type="InterPro" id="IPR006214">
    <property type="entry name" value="Bax_inhibitor_1-related"/>
</dbReference>
<keyword evidence="9" id="KW-1185">Reference proteome</keyword>
<protein>
    <submittedName>
        <fullName evidence="8">Bax inhibitor-1/YccA family protein</fullName>
    </submittedName>
</protein>
<keyword evidence="5 6" id="KW-0472">Membrane</keyword>
<evidence type="ECO:0000256" key="7">
    <source>
        <dbReference type="SAM" id="MobiDB-lite"/>
    </source>
</evidence>
<evidence type="ECO:0000256" key="6">
    <source>
        <dbReference type="RuleBase" id="RU004379"/>
    </source>
</evidence>
<evidence type="ECO:0000256" key="3">
    <source>
        <dbReference type="ARBA" id="ARBA00022692"/>
    </source>
</evidence>
<evidence type="ECO:0000256" key="4">
    <source>
        <dbReference type="ARBA" id="ARBA00022989"/>
    </source>
</evidence>
<accession>A0ABQ0E2R5</accession>
<comment type="subcellular location">
    <subcellularLocation>
        <location evidence="1">Membrane</location>
        <topology evidence="1">Multi-pass membrane protein</topology>
    </subcellularLocation>
</comment>
<evidence type="ECO:0000256" key="2">
    <source>
        <dbReference type="ARBA" id="ARBA00010350"/>
    </source>
</evidence>
<dbReference type="PANTHER" id="PTHR23291">
    <property type="entry name" value="BAX INHIBITOR-RELATED"/>
    <property type="match status" value="1"/>
</dbReference>
<comment type="similarity">
    <text evidence="2 6">Belongs to the BI1 family.</text>
</comment>
<dbReference type="CDD" id="cd10432">
    <property type="entry name" value="BI-1-like_bacterial"/>
    <property type="match status" value="1"/>
</dbReference>
<feature type="transmembrane region" description="Helical" evidence="6">
    <location>
        <begin position="71"/>
        <end position="92"/>
    </location>
</feature>
<reference evidence="8 9" key="1">
    <citation type="journal article" date="2025" name="Int. J. Syst. Evol. Microbiol.">
        <title>Desulfovibrio falkowii sp. nov., Porphyromonas miyakawae sp. nov., Mediterraneibacter flintii sp. nov. and Owariibacterium komagatae gen. nov., sp. nov., isolated from human faeces.</title>
        <authorList>
            <person name="Hamaguchi T."/>
            <person name="Ohara M."/>
            <person name="Hisatomi A."/>
            <person name="Sekiguchi K."/>
            <person name="Takeda J.I."/>
            <person name="Ueyama J."/>
            <person name="Ito M."/>
            <person name="Nishiwaki H."/>
            <person name="Ogi T."/>
            <person name="Hirayama M."/>
            <person name="Ohkuma M."/>
            <person name="Sakamoto M."/>
            <person name="Ohno K."/>
        </authorList>
    </citation>
    <scope>NUCLEOTIDE SEQUENCE [LARGE SCALE GENOMIC DNA]</scope>
    <source>
        <strain evidence="8 9">13CB11C</strain>
    </source>
</reference>
<sequence length="255" mass="28206">MEENFDNRRQQATPPPLYGVGDTYTSNNIGQRNYVAMPTSAIFNRVFLWMFGALLVTALTALLVVHTPLYFAIQGAGMWVCIIAELVLVFVLSARIHKMSFTTATIMMVVYSILNGVTLSVIFAVYTMTSIATTFFVTAGMFGVMAFVGFSVKRDLLPLYRYLMMGLIGLILASVIYLIVGGAILNLIISLIGVVLFVVLTAVDTNRIKNDLENYNGVLDNESVQKIALMGALSLYLDFINLFLYLLRFIGRASD</sequence>
<feature type="transmembrane region" description="Helical" evidence="6">
    <location>
        <begin position="159"/>
        <end position="179"/>
    </location>
</feature>
<dbReference type="RefSeq" id="WP_411915760.1">
    <property type="nucleotide sequence ID" value="NZ_BAAFSF010000004.1"/>
</dbReference>
<organism evidence="8 9">
    <name type="scientific">Porphyromonas miyakawae</name>
    <dbReference type="NCBI Taxonomy" id="3137470"/>
    <lineage>
        <taxon>Bacteria</taxon>
        <taxon>Pseudomonadati</taxon>
        <taxon>Bacteroidota</taxon>
        <taxon>Bacteroidia</taxon>
        <taxon>Bacteroidales</taxon>
        <taxon>Porphyromonadaceae</taxon>
        <taxon>Porphyromonas</taxon>
    </lineage>
</organism>
<evidence type="ECO:0000313" key="9">
    <source>
        <dbReference type="Proteomes" id="UP001628220"/>
    </source>
</evidence>